<sequence>MPGLVFIGAGLATATAVTALREAGDTRPLTIVGDEGELPYERPGLSKGVLLGDDPVDSLYVHDADWYAAHDVSTILDDAAVSLDPRAHTVRLTSGEVLDYDDVVVATGAAARRPSIPGVDLPGVLTLRRIPESTALRAAFTPDRSVVIVGAGWIGLEVAAAARTAGASVTVLESADVPLRAALGPELGAHFAQLHRDHGVDLRTGVAVQAIEGEETVTGVDVDGQTIPADLVVLGVGATPNIELAQAAGLELENGVVVDEQLRAAAHVYAIGDVAAARNAAMGTTLRVEHWDNAKRQGVLLAEVLTGSGARYDWAPYFFTDQYDLGMEYVGHSAPDDEVVLRGAPESGEFLAFWTRDGALTAAMNVNIWDVSDDLRALLGRSIAPARLVDESIPLTEL</sequence>
<dbReference type="KEGG" id="halt:IM660_03520"/>
<gene>
    <name evidence="7" type="ORF">IM660_03520</name>
</gene>
<evidence type="ECO:0000256" key="4">
    <source>
        <dbReference type="ARBA" id="ARBA00023002"/>
    </source>
</evidence>
<dbReference type="InterPro" id="IPR028202">
    <property type="entry name" value="Reductase_C"/>
</dbReference>
<dbReference type="Pfam" id="PF14759">
    <property type="entry name" value="Reductase_C"/>
    <property type="match status" value="1"/>
</dbReference>
<dbReference type="SUPFAM" id="SSF51905">
    <property type="entry name" value="FAD/NAD(P)-binding domain"/>
    <property type="match status" value="2"/>
</dbReference>
<dbReference type="PANTHER" id="PTHR43557:SF2">
    <property type="entry name" value="RIESKE DOMAIN-CONTAINING PROTEIN-RELATED"/>
    <property type="match status" value="1"/>
</dbReference>
<comment type="cofactor">
    <cofactor evidence="1">
        <name>FAD</name>
        <dbReference type="ChEBI" id="CHEBI:57692"/>
    </cofactor>
</comment>
<dbReference type="InterPro" id="IPR023753">
    <property type="entry name" value="FAD/NAD-binding_dom"/>
</dbReference>
<evidence type="ECO:0000259" key="5">
    <source>
        <dbReference type="Pfam" id="PF07992"/>
    </source>
</evidence>
<evidence type="ECO:0000259" key="6">
    <source>
        <dbReference type="Pfam" id="PF14759"/>
    </source>
</evidence>
<dbReference type="Gene3D" id="3.30.390.30">
    <property type="match status" value="1"/>
</dbReference>
<dbReference type="PANTHER" id="PTHR43557">
    <property type="entry name" value="APOPTOSIS-INDUCING FACTOR 1"/>
    <property type="match status" value="1"/>
</dbReference>
<accession>A0A7M1SUW5</accession>
<dbReference type="PRINTS" id="PR00368">
    <property type="entry name" value="FADPNR"/>
</dbReference>
<feature type="domain" description="FAD/NAD(P)-binding" evidence="5">
    <location>
        <begin position="4"/>
        <end position="298"/>
    </location>
</feature>
<evidence type="ECO:0000256" key="3">
    <source>
        <dbReference type="ARBA" id="ARBA00022827"/>
    </source>
</evidence>
<dbReference type="SUPFAM" id="SSF55424">
    <property type="entry name" value="FAD/NAD-linked reductases, dimerisation (C-terminal) domain"/>
    <property type="match status" value="1"/>
</dbReference>
<dbReference type="PRINTS" id="PR00411">
    <property type="entry name" value="PNDRDTASEI"/>
</dbReference>
<dbReference type="GO" id="GO:0005737">
    <property type="term" value="C:cytoplasm"/>
    <property type="evidence" value="ECO:0007669"/>
    <property type="project" value="TreeGrafter"/>
</dbReference>
<feature type="domain" description="Reductase C-terminal" evidence="6">
    <location>
        <begin position="317"/>
        <end position="398"/>
    </location>
</feature>
<dbReference type="GO" id="GO:0016651">
    <property type="term" value="F:oxidoreductase activity, acting on NAD(P)H"/>
    <property type="evidence" value="ECO:0007669"/>
    <property type="project" value="TreeGrafter"/>
</dbReference>
<evidence type="ECO:0000313" key="8">
    <source>
        <dbReference type="Proteomes" id="UP000593758"/>
    </source>
</evidence>
<reference evidence="7 8" key="1">
    <citation type="submission" date="2020-10" db="EMBL/GenBank/DDBJ databases">
        <title>Haloactinobacterium sp. RN3S43, a bacterium isolated from saline soil.</title>
        <authorList>
            <person name="Sun J.-Q."/>
        </authorList>
    </citation>
    <scope>NUCLEOTIDE SEQUENCE [LARGE SCALE GENOMIC DNA]</scope>
    <source>
        <strain evidence="7 8">RN3S43</strain>
    </source>
</reference>
<dbReference type="InterPro" id="IPR016156">
    <property type="entry name" value="FAD/NAD-linked_Rdtase_dimer_sf"/>
</dbReference>
<dbReference type="RefSeq" id="WP_193498043.1">
    <property type="nucleotide sequence ID" value="NZ_CP063169.1"/>
</dbReference>
<keyword evidence="4" id="KW-0560">Oxidoreductase</keyword>
<dbReference type="Proteomes" id="UP000593758">
    <property type="component" value="Chromosome"/>
</dbReference>
<protein>
    <submittedName>
        <fullName evidence="7">FAD-dependent oxidoreductase</fullName>
    </submittedName>
</protein>
<dbReference type="Gene3D" id="3.50.50.60">
    <property type="entry name" value="FAD/NAD(P)-binding domain"/>
    <property type="match status" value="2"/>
</dbReference>
<name>A0A7M1SUW5_9MICO</name>
<dbReference type="Pfam" id="PF07992">
    <property type="entry name" value="Pyr_redox_2"/>
    <property type="match status" value="1"/>
</dbReference>
<evidence type="ECO:0000256" key="2">
    <source>
        <dbReference type="ARBA" id="ARBA00022630"/>
    </source>
</evidence>
<keyword evidence="2" id="KW-0285">Flavoprotein</keyword>
<keyword evidence="3" id="KW-0274">FAD</keyword>
<dbReference type="EMBL" id="CP063169">
    <property type="protein sequence ID" value="QOR71380.1"/>
    <property type="molecule type" value="Genomic_DNA"/>
</dbReference>
<dbReference type="InterPro" id="IPR050446">
    <property type="entry name" value="FAD-oxidoreductase/Apoptosis"/>
</dbReference>
<dbReference type="AlphaFoldDB" id="A0A7M1SUW5"/>
<keyword evidence="8" id="KW-1185">Reference proteome</keyword>
<evidence type="ECO:0000313" key="7">
    <source>
        <dbReference type="EMBL" id="QOR71380.1"/>
    </source>
</evidence>
<organism evidence="7 8">
    <name type="scientific">Ruania alkalisoli</name>
    <dbReference type="NCBI Taxonomy" id="2779775"/>
    <lineage>
        <taxon>Bacteria</taxon>
        <taxon>Bacillati</taxon>
        <taxon>Actinomycetota</taxon>
        <taxon>Actinomycetes</taxon>
        <taxon>Micrococcales</taxon>
        <taxon>Ruaniaceae</taxon>
        <taxon>Ruania</taxon>
    </lineage>
</organism>
<evidence type="ECO:0000256" key="1">
    <source>
        <dbReference type="ARBA" id="ARBA00001974"/>
    </source>
</evidence>
<proteinExistence type="predicted"/>
<dbReference type="InterPro" id="IPR036188">
    <property type="entry name" value="FAD/NAD-bd_sf"/>
</dbReference>